<keyword evidence="1" id="KW-1133">Transmembrane helix</keyword>
<dbReference type="AlphaFoldDB" id="X1MUF9"/>
<evidence type="ECO:0000256" key="1">
    <source>
        <dbReference type="SAM" id="Phobius"/>
    </source>
</evidence>
<comment type="caution">
    <text evidence="2">The sequence shown here is derived from an EMBL/GenBank/DDBJ whole genome shotgun (WGS) entry which is preliminary data.</text>
</comment>
<keyword evidence="1" id="KW-0472">Membrane</keyword>
<organism evidence="2">
    <name type="scientific">marine sediment metagenome</name>
    <dbReference type="NCBI Taxonomy" id="412755"/>
    <lineage>
        <taxon>unclassified sequences</taxon>
        <taxon>metagenomes</taxon>
        <taxon>ecological metagenomes</taxon>
    </lineage>
</organism>
<feature type="transmembrane region" description="Helical" evidence="1">
    <location>
        <begin position="6"/>
        <end position="25"/>
    </location>
</feature>
<reference evidence="2" key="1">
    <citation type="journal article" date="2014" name="Front. Microbiol.">
        <title>High frequency of phylogenetically diverse reductive dehalogenase-homologous genes in deep subseafloor sedimentary metagenomes.</title>
        <authorList>
            <person name="Kawai M."/>
            <person name="Futagami T."/>
            <person name="Toyoda A."/>
            <person name="Takaki Y."/>
            <person name="Nishi S."/>
            <person name="Hori S."/>
            <person name="Arai W."/>
            <person name="Tsubouchi T."/>
            <person name="Morono Y."/>
            <person name="Uchiyama I."/>
            <person name="Ito T."/>
            <person name="Fujiyama A."/>
            <person name="Inagaki F."/>
            <person name="Takami H."/>
        </authorList>
    </citation>
    <scope>NUCLEOTIDE SEQUENCE</scope>
    <source>
        <strain evidence="2">Expedition CK06-06</strain>
    </source>
</reference>
<name>X1MUF9_9ZZZZ</name>
<keyword evidence="1" id="KW-0812">Transmembrane</keyword>
<accession>X1MUF9</accession>
<proteinExistence type="predicted"/>
<protein>
    <submittedName>
        <fullName evidence="2">Uncharacterized protein</fullName>
    </submittedName>
</protein>
<gene>
    <name evidence="2" type="ORF">S06H3_47541</name>
</gene>
<dbReference type="EMBL" id="BARV01029870">
    <property type="protein sequence ID" value="GAI34913.1"/>
    <property type="molecule type" value="Genomic_DNA"/>
</dbReference>
<evidence type="ECO:0000313" key="2">
    <source>
        <dbReference type="EMBL" id="GAI34913.1"/>
    </source>
</evidence>
<feature type="non-terminal residue" evidence="2">
    <location>
        <position position="1"/>
    </location>
</feature>
<sequence length="55" mass="6356">KKLRMIIIIIAILFIGGFIGLCILLSSMDWTKIIEGFYILTSRFFGKIEYLKSIN</sequence>